<evidence type="ECO:0000259" key="1">
    <source>
        <dbReference type="Pfam" id="PF16778"/>
    </source>
</evidence>
<protein>
    <recommendedName>
        <fullName evidence="1">Phage tail assembly chaperone-like domain-containing protein</fullName>
    </recommendedName>
</protein>
<dbReference type="InterPro" id="IPR031893">
    <property type="entry name" value="Phage_tail_APC"/>
</dbReference>
<name>A0ABY0RFW0_9PSED</name>
<evidence type="ECO:0000313" key="2">
    <source>
        <dbReference type="EMBL" id="SDN96214.1"/>
    </source>
</evidence>
<dbReference type="EMBL" id="LT629706">
    <property type="protein sequence ID" value="SDN96214.1"/>
    <property type="molecule type" value="Genomic_DNA"/>
</dbReference>
<reference evidence="2 3" key="1">
    <citation type="submission" date="2016-10" db="EMBL/GenBank/DDBJ databases">
        <authorList>
            <person name="Varghese N."/>
            <person name="Submissions S."/>
        </authorList>
    </citation>
    <scope>NUCLEOTIDE SEQUENCE [LARGE SCALE GENOMIC DNA]</scope>
    <source>
        <strain evidence="2 3">BS2776</strain>
    </source>
</reference>
<accession>A0ABY0RFW0</accession>
<sequence>MKRYYSQQTGCTYLEGLHEVIPADAVPMSEASYNEIIRDAGTDKARHHDDHGVPFLVDIVPVALDPAFEERTWRDAQLMQITWLRDRHRDQLELKAPVTLEAEQFLALLTYMQALRDWPQSPDFPHLEHRPTAPLWLAEQTA</sequence>
<dbReference type="Pfam" id="PF16778">
    <property type="entry name" value="Phage_tail_APC"/>
    <property type="match status" value="1"/>
</dbReference>
<dbReference type="RefSeq" id="WP_069665418.1">
    <property type="nucleotide sequence ID" value="NZ_CP142198.1"/>
</dbReference>
<gene>
    <name evidence="2" type="ORF">SAMN04490208_2053</name>
</gene>
<dbReference type="Proteomes" id="UP000181903">
    <property type="component" value="Chromosome I"/>
</dbReference>
<evidence type="ECO:0000313" key="3">
    <source>
        <dbReference type="Proteomes" id="UP000181903"/>
    </source>
</evidence>
<organism evidence="2 3">
    <name type="scientific">Pseudomonas poae</name>
    <dbReference type="NCBI Taxonomy" id="200451"/>
    <lineage>
        <taxon>Bacteria</taxon>
        <taxon>Pseudomonadati</taxon>
        <taxon>Pseudomonadota</taxon>
        <taxon>Gammaproteobacteria</taxon>
        <taxon>Pseudomonadales</taxon>
        <taxon>Pseudomonadaceae</taxon>
        <taxon>Pseudomonas</taxon>
    </lineage>
</organism>
<keyword evidence="3" id="KW-1185">Reference proteome</keyword>
<proteinExistence type="predicted"/>
<feature type="domain" description="Phage tail assembly chaperone-like" evidence="1">
    <location>
        <begin position="69"/>
        <end position="134"/>
    </location>
</feature>